<evidence type="ECO:0000313" key="2">
    <source>
        <dbReference type="EMBL" id="CAB1429912.1"/>
    </source>
</evidence>
<dbReference type="EMBL" id="CADEAL010001184">
    <property type="protein sequence ID" value="CAB1429912.1"/>
    <property type="molecule type" value="Genomic_DNA"/>
</dbReference>
<name>A0A9N7UG84_PLEPL</name>
<reference evidence="2" key="1">
    <citation type="submission" date="2020-03" db="EMBL/GenBank/DDBJ databases">
        <authorList>
            <person name="Weist P."/>
        </authorList>
    </citation>
    <scope>NUCLEOTIDE SEQUENCE</scope>
</reference>
<accession>A0A9N7UG84</accession>
<dbReference type="AlphaFoldDB" id="A0A9N7UG84"/>
<dbReference type="Proteomes" id="UP001153269">
    <property type="component" value="Unassembled WGS sequence"/>
</dbReference>
<proteinExistence type="predicted"/>
<gene>
    <name evidence="2" type="ORF">PLEPLA_LOCUS17892</name>
</gene>
<keyword evidence="3" id="KW-1185">Reference proteome</keyword>
<sequence length="227" mass="25016">MKYNAVVDSEKRNMSPNDLLRNRRCVGIIQAKQRPTHGHVFWGLRYQRRRWSGLCPDVGGGGPAVCGRSRLNELSGGGGRFCGSREETRRRGSPCISATGRGEEHLQASVKTTQNPFPRGKASALARRRTSGVETAGGDSSAVGTWPGVFLVSFSSVRHHRVALTLRRCRVLGRSGGLPACLPFSPMNGTAPPQNEQYLEWASTVFTKRKRKKRTRSQQRNLATEVS</sequence>
<comment type="caution">
    <text evidence="2">The sequence shown here is derived from an EMBL/GenBank/DDBJ whole genome shotgun (WGS) entry which is preliminary data.</text>
</comment>
<evidence type="ECO:0000256" key="1">
    <source>
        <dbReference type="SAM" id="MobiDB-lite"/>
    </source>
</evidence>
<organism evidence="2 3">
    <name type="scientific">Pleuronectes platessa</name>
    <name type="common">European plaice</name>
    <dbReference type="NCBI Taxonomy" id="8262"/>
    <lineage>
        <taxon>Eukaryota</taxon>
        <taxon>Metazoa</taxon>
        <taxon>Chordata</taxon>
        <taxon>Craniata</taxon>
        <taxon>Vertebrata</taxon>
        <taxon>Euteleostomi</taxon>
        <taxon>Actinopterygii</taxon>
        <taxon>Neopterygii</taxon>
        <taxon>Teleostei</taxon>
        <taxon>Neoteleostei</taxon>
        <taxon>Acanthomorphata</taxon>
        <taxon>Carangaria</taxon>
        <taxon>Pleuronectiformes</taxon>
        <taxon>Pleuronectoidei</taxon>
        <taxon>Pleuronectidae</taxon>
        <taxon>Pleuronectes</taxon>
    </lineage>
</organism>
<evidence type="ECO:0000313" key="3">
    <source>
        <dbReference type="Proteomes" id="UP001153269"/>
    </source>
</evidence>
<protein>
    <submittedName>
        <fullName evidence="2">Uncharacterized protein</fullName>
    </submittedName>
</protein>
<feature type="region of interest" description="Disordered" evidence="1">
    <location>
        <begin position="92"/>
        <end position="139"/>
    </location>
</feature>